<reference evidence="3" key="1">
    <citation type="journal article" date="2019" name="Int. J. Syst. Evol. Microbiol.">
        <title>The Global Catalogue of Microorganisms (GCM) 10K type strain sequencing project: providing services to taxonomists for standard genome sequencing and annotation.</title>
        <authorList>
            <consortium name="The Broad Institute Genomics Platform"/>
            <consortium name="The Broad Institute Genome Sequencing Center for Infectious Disease"/>
            <person name="Wu L."/>
            <person name="Ma J."/>
        </authorList>
    </citation>
    <scope>NUCLEOTIDE SEQUENCE [LARGE SCALE GENOMIC DNA]</scope>
    <source>
        <strain evidence="3">JCM 18303</strain>
    </source>
</reference>
<protein>
    <recommendedName>
        <fullName evidence="1">VapC45 PIN like domain-containing protein</fullName>
    </recommendedName>
</protein>
<comment type="caution">
    <text evidence="2">The sequence shown here is derived from an EMBL/GenBank/DDBJ whole genome shotgun (WGS) entry which is preliminary data.</text>
</comment>
<keyword evidence="3" id="KW-1185">Reference proteome</keyword>
<dbReference type="Pfam" id="PF18478">
    <property type="entry name" value="PIN_10"/>
    <property type="match status" value="1"/>
</dbReference>
<sequence length="109" mass="12126">MHTPAGLFGTREAALSQDDEVWLARVAGTGWAVINRDVSISRKPDELAAYQRAGVHMFYLPGEAKVAELVHLMEANLAAIGTETMGRQPRLWYVKPSGLEEIRFSTRSR</sequence>
<proteinExistence type="predicted"/>
<dbReference type="EMBL" id="BAABJP010000015">
    <property type="protein sequence ID" value="GAA5158436.1"/>
    <property type="molecule type" value="Genomic_DNA"/>
</dbReference>
<feature type="domain" description="VapC45 PIN like" evidence="1">
    <location>
        <begin position="14"/>
        <end position="61"/>
    </location>
</feature>
<name>A0ABP9Q884_9PSEU</name>
<dbReference type="InterPro" id="IPR041375">
    <property type="entry name" value="VapC45_PIN-like"/>
</dbReference>
<accession>A0ABP9Q884</accession>
<gene>
    <name evidence="2" type="ORF">GCM10023321_38210</name>
</gene>
<dbReference type="Proteomes" id="UP001428817">
    <property type="component" value="Unassembled WGS sequence"/>
</dbReference>
<evidence type="ECO:0000259" key="1">
    <source>
        <dbReference type="Pfam" id="PF18478"/>
    </source>
</evidence>
<evidence type="ECO:0000313" key="2">
    <source>
        <dbReference type="EMBL" id="GAA5158436.1"/>
    </source>
</evidence>
<evidence type="ECO:0000313" key="3">
    <source>
        <dbReference type="Proteomes" id="UP001428817"/>
    </source>
</evidence>
<organism evidence="2 3">
    <name type="scientific">Pseudonocardia eucalypti</name>
    <dbReference type="NCBI Taxonomy" id="648755"/>
    <lineage>
        <taxon>Bacteria</taxon>
        <taxon>Bacillati</taxon>
        <taxon>Actinomycetota</taxon>
        <taxon>Actinomycetes</taxon>
        <taxon>Pseudonocardiales</taxon>
        <taxon>Pseudonocardiaceae</taxon>
        <taxon>Pseudonocardia</taxon>
    </lineage>
</organism>